<accession>A0A8J3LRW0</accession>
<evidence type="ECO:0000313" key="1">
    <source>
        <dbReference type="EMBL" id="GIG76499.1"/>
    </source>
</evidence>
<evidence type="ECO:0000313" key="2">
    <source>
        <dbReference type="Proteomes" id="UP000653674"/>
    </source>
</evidence>
<name>A0A8J3LRW0_9ACTN</name>
<dbReference type="RefSeq" id="WP_168077791.1">
    <property type="nucleotide sequence ID" value="NZ_BAAAQJ010000043.1"/>
</dbReference>
<comment type="caution">
    <text evidence="1">The sequence shown here is derived from an EMBL/GenBank/DDBJ whole genome shotgun (WGS) entry which is preliminary data.</text>
</comment>
<dbReference type="AlphaFoldDB" id="A0A8J3LRW0"/>
<proteinExistence type="predicted"/>
<sequence>MSWRGRRRLALWLAALIAGWGALAVMSGARPSGQDFDKVLAKSAEGALSAVRTAQLAGQAELDGRATRTYLSSVLDDALRGVVTAQQRLAQVPPPDRGQPGNRDELLKLLHDAARATGDLVAAVQRGDDRATRFAVDALGPIGDRLAGFVERHQQ</sequence>
<reference evidence="1" key="1">
    <citation type="submission" date="2021-01" db="EMBL/GenBank/DDBJ databases">
        <title>Whole genome shotgun sequence of Planosporangium flavigriseum NBRC 105377.</title>
        <authorList>
            <person name="Komaki H."/>
            <person name="Tamura T."/>
        </authorList>
    </citation>
    <scope>NUCLEOTIDE SEQUENCE</scope>
    <source>
        <strain evidence="1">NBRC 105377</strain>
    </source>
</reference>
<dbReference type="Proteomes" id="UP000653674">
    <property type="component" value="Unassembled WGS sequence"/>
</dbReference>
<dbReference type="EMBL" id="BONU01000058">
    <property type="protein sequence ID" value="GIG76499.1"/>
    <property type="molecule type" value="Genomic_DNA"/>
</dbReference>
<gene>
    <name evidence="1" type="ORF">Pfl04_49030</name>
</gene>
<keyword evidence="2" id="KW-1185">Reference proteome</keyword>
<organism evidence="1 2">
    <name type="scientific">Planosporangium flavigriseum</name>
    <dbReference type="NCBI Taxonomy" id="373681"/>
    <lineage>
        <taxon>Bacteria</taxon>
        <taxon>Bacillati</taxon>
        <taxon>Actinomycetota</taxon>
        <taxon>Actinomycetes</taxon>
        <taxon>Micromonosporales</taxon>
        <taxon>Micromonosporaceae</taxon>
        <taxon>Planosporangium</taxon>
    </lineage>
</organism>
<protein>
    <submittedName>
        <fullName evidence="1">Uncharacterized protein</fullName>
    </submittedName>
</protein>